<dbReference type="UniPathway" id="UPA00391"/>
<evidence type="ECO:0000256" key="8">
    <source>
        <dbReference type="PIRNR" id="PIRNR006113"/>
    </source>
</evidence>
<feature type="binding site" evidence="10">
    <location>
        <position position="42"/>
    </location>
    <ligand>
        <name>Zn(2+)</name>
        <dbReference type="ChEBI" id="CHEBI:29105"/>
    </ligand>
</feature>
<dbReference type="EC" id="4.-.-.-" evidence="8"/>
<dbReference type="EMBL" id="OBEH01000006">
    <property type="protein sequence ID" value="SNZ01495.1"/>
    <property type="molecule type" value="Genomic_DNA"/>
</dbReference>
<dbReference type="PANTHER" id="PTHR12589:SF7">
    <property type="entry name" value="6-PYRUVOYL TETRAHYDROBIOPTERIN SYNTHASE"/>
    <property type="match status" value="1"/>
</dbReference>
<evidence type="ECO:0000256" key="6">
    <source>
        <dbReference type="ARBA" id="ARBA00023239"/>
    </source>
</evidence>
<dbReference type="PIRSF" id="PIRSF006113">
    <property type="entry name" value="PTP_synth"/>
    <property type="match status" value="1"/>
</dbReference>
<dbReference type="GO" id="GO:0070497">
    <property type="term" value="F:6-carboxytetrahydropterin synthase activity"/>
    <property type="evidence" value="ECO:0007669"/>
    <property type="project" value="UniProtKB-EC"/>
</dbReference>
<dbReference type="AlphaFoldDB" id="A0A285MWC7"/>
<evidence type="ECO:0000256" key="4">
    <source>
        <dbReference type="ARBA" id="ARBA00022723"/>
    </source>
</evidence>
<comment type="similarity">
    <text evidence="2 8">Belongs to the PTPS family. QueD subfamily.</text>
</comment>
<evidence type="ECO:0000256" key="1">
    <source>
        <dbReference type="ARBA" id="ARBA00005061"/>
    </source>
</evidence>
<dbReference type="RefSeq" id="WP_097046948.1">
    <property type="nucleotide sequence ID" value="NZ_OBEH01000006.1"/>
</dbReference>
<keyword evidence="5 8" id="KW-0862">Zinc</keyword>
<dbReference type="Pfam" id="PF01242">
    <property type="entry name" value="PTPS"/>
    <property type="match status" value="1"/>
</dbReference>
<feature type="active site" description="Charge relay system" evidence="9">
    <location>
        <position position="81"/>
    </location>
</feature>
<evidence type="ECO:0000256" key="3">
    <source>
        <dbReference type="ARBA" id="ARBA00018141"/>
    </source>
</evidence>
<feature type="active site" description="Charge relay system" evidence="9">
    <location>
        <position position="125"/>
    </location>
</feature>
<feature type="active site" description="Proton acceptor" evidence="9">
    <location>
        <position position="34"/>
    </location>
</feature>
<evidence type="ECO:0000256" key="5">
    <source>
        <dbReference type="ARBA" id="ARBA00022833"/>
    </source>
</evidence>
<evidence type="ECO:0000256" key="2">
    <source>
        <dbReference type="ARBA" id="ARBA00008900"/>
    </source>
</evidence>
<evidence type="ECO:0000313" key="11">
    <source>
        <dbReference type="EMBL" id="SNZ01495.1"/>
    </source>
</evidence>
<dbReference type="Gene3D" id="3.30.479.10">
    <property type="entry name" value="6-pyruvoyl tetrahydropterin synthase/QueD"/>
    <property type="match status" value="1"/>
</dbReference>
<dbReference type="FunFam" id="3.30.479.10:FF:000003">
    <property type="entry name" value="6-pyruvoyl tetrahydrobiopterin synthase"/>
    <property type="match status" value="1"/>
</dbReference>
<dbReference type="InterPro" id="IPR038418">
    <property type="entry name" value="6-PTP_synth/QueD_sf"/>
</dbReference>
<keyword evidence="6 8" id="KW-0456">Lyase</keyword>
<dbReference type="SUPFAM" id="SSF55620">
    <property type="entry name" value="Tetrahydrobiopterin biosynthesis enzymes-like"/>
    <property type="match status" value="1"/>
</dbReference>
<keyword evidence="8" id="KW-0671">Queuosine biosynthesis</keyword>
<dbReference type="OrthoDB" id="9804698at2"/>
<gene>
    <name evidence="11" type="ORF">SAMN06265377_3337</name>
</gene>
<feature type="binding site" evidence="10">
    <location>
        <position position="40"/>
    </location>
    <ligand>
        <name>Zn(2+)</name>
        <dbReference type="ChEBI" id="CHEBI:29105"/>
    </ligand>
</feature>
<dbReference type="Proteomes" id="UP000219048">
    <property type="component" value="Unassembled WGS sequence"/>
</dbReference>
<proteinExistence type="inferred from homology"/>
<dbReference type="InterPro" id="IPR007115">
    <property type="entry name" value="6-PTP_synth/QueD"/>
</dbReference>
<dbReference type="GO" id="GO:0046872">
    <property type="term" value="F:metal ion binding"/>
    <property type="evidence" value="ECO:0007669"/>
    <property type="project" value="UniProtKB-KW"/>
</dbReference>
<accession>A0A285MWC7</accession>
<keyword evidence="4 8" id="KW-0479">Metal-binding</keyword>
<evidence type="ECO:0000256" key="10">
    <source>
        <dbReference type="PIRSR" id="PIRSR006113-2"/>
    </source>
</evidence>
<comment type="pathway">
    <text evidence="1 8">Purine metabolism; 7-cyano-7-deazaguanine biosynthesis.</text>
</comment>
<evidence type="ECO:0000256" key="7">
    <source>
        <dbReference type="ARBA" id="ARBA00048807"/>
    </source>
</evidence>
<evidence type="ECO:0000256" key="9">
    <source>
        <dbReference type="PIRSR" id="PIRSR006113-1"/>
    </source>
</evidence>
<sequence>MIATICRKAHFNAAHRLHNPKWSQEKNIEVFGKCNSPNYHGHNFDLEVRIRGNVNPDTGFVMDLAVLGNLIQKEIEDRFDHKNLNEDCPEFENLLPSTEHFVKVIYDILKPKLEKDQLLHITLYETKKNSAEYGDW</sequence>
<evidence type="ECO:0000313" key="12">
    <source>
        <dbReference type="Proteomes" id="UP000219048"/>
    </source>
</evidence>
<name>A0A285MWC7_9FLAO</name>
<comment type="catalytic activity">
    <reaction evidence="7 8">
        <text>7,8-dihydroneopterin 3'-triphosphate + H2O = 6-carboxy-5,6,7,8-tetrahydropterin + triphosphate + acetaldehyde + 2 H(+)</text>
        <dbReference type="Rhea" id="RHEA:27966"/>
        <dbReference type="ChEBI" id="CHEBI:15343"/>
        <dbReference type="ChEBI" id="CHEBI:15377"/>
        <dbReference type="ChEBI" id="CHEBI:15378"/>
        <dbReference type="ChEBI" id="CHEBI:18036"/>
        <dbReference type="ChEBI" id="CHEBI:58462"/>
        <dbReference type="ChEBI" id="CHEBI:61032"/>
        <dbReference type="EC" id="4.1.2.50"/>
    </reaction>
</comment>
<organism evidence="11 12">
    <name type="scientific">Flagellimonas pacifica</name>
    <dbReference type="NCBI Taxonomy" id="1247520"/>
    <lineage>
        <taxon>Bacteria</taxon>
        <taxon>Pseudomonadati</taxon>
        <taxon>Bacteroidota</taxon>
        <taxon>Flavobacteriia</taxon>
        <taxon>Flavobacteriales</taxon>
        <taxon>Flavobacteriaceae</taxon>
        <taxon>Flagellimonas</taxon>
    </lineage>
</organism>
<dbReference type="PANTHER" id="PTHR12589">
    <property type="entry name" value="PYRUVOYL TETRAHYDROBIOPTERIN SYNTHASE"/>
    <property type="match status" value="1"/>
</dbReference>
<dbReference type="GO" id="GO:0008616">
    <property type="term" value="P:tRNA queuosine(34) biosynthetic process"/>
    <property type="evidence" value="ECO:0007669"/>
    <property type="project" value="UniProtKB-KW"/>
</dbReference>
<feature type="binding site" evidence="10">
    <location>
        <position position="15"/>
    </location>
    <ligand>
        <name>Zn(2+)</name>
        <dbReference type="ChEBI" id="CHEBI:29105"/>
    </ligand>
</feature>
<keyword evidence="12" id="KW-1185">Reference proteome</keyword>
<reference evidence="12" key="1">
    <citation type="submission" date="2017-09" db="EMBL/GenBank/DDBJ databases">
        <authorList>
            <person name="Varghese N."/>
            <person name="Submissions S."/>
        </authorList>
    </citation>
    <scope>NUCLEOTIDE SEQUENCE [LARGE SCALE GENOMIC DNA]</scope>
    <source>
        <strain evidence="12">DSM 25885</strain>
    </source>
</reference>
<protein>
    <recommendedName>
        <fullName evidence="3 8">6-carboxy-5,6,7,8-tetrahydropterin synthase</fullName>
        <ecNumber evidence="8">4.-.-.-</ecNumber>
    </recommendedName>
</protein>
<comment type="cofactor">
    <cofactor evidence="8 10">
        <name>Zn(2+)</name>
        <dbReference type="ChEBI" id="CHEBI:29105"/>
    </cofactor>
    <text evidence="8 10">Binds 1 zinc ion per subunit.</text>
</comment>